<reference evidence="4" key="1">
    <citation type="submission" date="2016-02" db="EMBL/GenBank/DDBJ databases">
        <authorList>
            <person name="Wen L."/>
            <person name="He K."/>
            <person name="Yang H."/>
        </authorList>
    </citation>
    <scope>NUCLEOTIDE SEQUENCE [LARGE SCALE GENOMIC DNA]</scope>
    <source>
        <strain evidence="4">JCM 15929</strain>
    </source>
</reference>
<accession>A0A137ZZX1</accession>
<keyword evidence="2" id="KW-1133">Transmembrane helix</keyword>
<comment type="caution">
    <text evidence="3">The sequence shown here is derived from an EMBL/GenBank/DDBJ whole genome shotgun (WGS) entry which is preliminary data.</text>
</comment>
<feature type="transmembrane region" description="Helical" evidence="2">
    <location>
        <begin position="353"/>
        <end position="375"/>
    </location>
</feature>
<feature type="transmembrane region" description="Helical" evidence="2">
    <location>
        <begin position="230"/>
        <end position="252"/>
    </location>
</feature>
<feature type="transmembrane region" description="Helical" evidence="2">
    <location>
        <begin position="74"/>
        <end position="95"/>
    </location>
</feature>
<evidence type="ECO:0000256" key="2">
    <source>
        <dbReference type="SAM" id="Phobius"/>
    </source>
</evidence>
<dbReference type="Pfam" id="PF19877">
    <property type="entry name" value="DUF6350"/>
    <property type="match status" value="1"/>
</dbReference>
<feature type="transmembrane region" description="Helical" evidence="2">
    <location>
        <begin position="287"/>
        <end position="305"/>
    </location>
</feature>
<protein>
    <submittedName>
        <fullName evidence="3">Uncharacterized protein</fullName>
    </submittedName>
</protein>
<sequence>MKMMDSARAAGPGPSETRPLFVMAFGPSLVTLLITFVVGAVVLITSSTGLGAIAPAVAGLWLAVHQVPVTISDITLGVLPLVPTIALVAGVARAARRAGGEGRPLAELRSVLLCAIAGPALFTAIALAVVNDAAGRFTIGTPPPLTAFLCTIGVHLGAALLGLAPAYWRDAAHFLHLPTWIDDCARLAGRALLTFGAVGLAIVVVRLVIRWETVFELVRSGNDAVGMISLVLLSLLYLPNVVIGAAALPLGAGVQLGPISMSLFSAAPGRAPGVPILAVLPQGPSPWYLLPLLVVPAFVAVRVGRRCAARSLDLGPTVTTVAVTALLTAAGFTAAAFVAGGELGGFGYAGADLLQVFLFTLGWVGLVGVLAALVLQQAGESRAVRAARRAEEEAPSGYTTYADEPDVIDDGATVEIEPAQRGDHDGDRAGDPDDDLREYDESAADTGDFDALAEQPTEEVRPVSRPARRATSAPAASKRERNIADIEELDSYTFGQ</sequence>
<feature type="transmembrane region" description="Helical" evidence="2">
    <location>
        <begin position="110"/>
        <end position="133"/>
    </location>
</feature>
<feature type="transmembrane region" description="Helical" evidence="2">
    <location>
        <begin position="20"/>
        <end position="44"/>
    </location>
</feature>
<feature type="transmembrane region" description="Helical" evidence="2">
    <location>
        <begin position="145"/>
        <end position="168"/>
    </location>
</feature>
<evidence type="ECO:0000313" key="4">
    <source>
        <dbReference type="Proteomes" id="UP000070258"/>
    </source>
</evidence>
<dbReference type="Proteomes" id="UP000070258">
    <property type="component" value="Unassembled WGS sequence"/>
</dbReference>
<name>A0A137ZZX1_9ACTN</name>
<feature type="transmembrane region" description="Helical" evidence="2">
    <location>
        <begin position="50"/>
        <end position="67"/>
    </location>
</feature>
<keyword evidence="2" id="KW-0472">Membrane</keyword>
<feature type="transmembrane region" description="Helical" evidence="2">
    <location>
        <begin position="317"/>
        <end position="341"/>
    </location>
</feature>
<dbReference type="InterPro" id="IPR045931">
    <property type="entry name" value="DUF6350"/>
</dbReference>
<feature type="compositionally biased region" description="Acidic residues" evidence="1">
    <location>
        <begin position="432"/>
        <end position="443"/>
    </location>
</feature>
<evidence type="ECO:0000313" key="3">
    <source>
        <dbReference type="EMBL" id="KXP03717.1"/>
    </source>
</evidence>
<proteinExistence type="predicted"/>
<feature type="region of interest" description="Disordered" evidence="1">
    <location>
        <begin position="416"/>
        <end position="482"/>
    </location>
</feature>
<feature type="compositionally biased region" description="Low complexity" evidence="1">
    <location>
        <begin position="463"/>
        <end position="476"/>
    </location>
</feature>
<dbReference type="EMBL" id="LSRF01000058">
    <property type="protein sequence ID" value="KXP03717.1"/>
    <property type="molecule type" value="Genomic_DNA"/>
</dbReference>
<feature type="transmembrane region" description="Helical" evidence="2">
    <location>
        <begin position="188"/>
        <end position="209"/>
    </location>
</feature>
<keyword evidence="2" id="KW-0812">Transmembrane</keyword>
<gene>
    <name evidence="3" type="ORF">AXK60_18150</name>
</gene>
<feature type="region of interest" description="Disordered" evidence="1">
    <location>
        <begin position="389"/>
        <end position="408"/>
    </location>
</feature>
<evidence type="ECO:0000256" key="1">
    <source>
        <dbReference type="SAM" id="MobiDB-lite"/>
    </source>
</evidence>
<organism evidence="3 4">
    <name type="scientific">Tsukamurella pseudospumae</name>
    <dbReference type="NCBI Taxonomy" id="239498"/>
    <lineage>
        <taxon>Bacteria</taxon>
        <taxon>Bacillati</taxon>
        <taxon>Actinomycetota</taxon>
        <taxon>Actinomycetes</taxon>
        <taxon>Mycobacteriales</taxon>
        <taxon>Tsukamurellaceae</taxon>
        <taxon>Tsukamurella</taxon>
    </lineage>
</organism>
<dbReference type="AlphaFoldDB" id="A0A137ZZX1"/>
<dbReference type="STRING" id="239498.AXK60_18150"/>
<feature type="compositionally biased region" description="Basic and acidic residues" evidence="1">
    <location>
        <begin position="418"/>
        <end position="431"/>
    </location>
</feature>